<feature type="region of interest" description="Disordered" evidence="1">
    <location>
        <begin position="1"/>
        <end position="27"/>
    </location>
</feature>
<dbReference type="Proteomes" id="UP001472677">
    <property type="component" value="Unassembled WGS sequence"/>
</dbReference>
<evidence type="ECO:0000313" key="2">
    <source>
        <dbReference type="EMBL" id="KAK8474237.1"/>
    </source>
</evidence>
<keyword evidence="3" id="KW-1185">Reference proteome</keyword>
<name>A0ABR1Z5Z5_9ROSI</name>
<sequence length="98" mass="10330">MAREVLQSSRGLPIVDGATRRSHSTAGFENVVMQSTPPLQSTPSLQVPTVSECSSTHDNQLVDTVGRVPEGSSGADVEECDEVADMVRTGGQVCTDQV</sequence>
<proteinExistence type="predicted"/>
<comment type="caution">
    <text evidence="2">The sequence shown here is derived from an EMBL/GenBank/DDBJ whole genome shotgun (WGS) entry which is preliminary data.</text>
</comment>
<gene>
    <name evidence="2" type="ORF">V6N12_058113</name>
</gene>
<protein>
    <submittedName>
        <fullName evidence="2">Uncharacterized protein</fullName>
    </submittedName>
</protein>
<dbReference type="EMBL" id="JBBPBM010002870">
    <property type="protein sequence ID" value="KAK8474237.1"/>
    <property type="molecule type" value="Genomic_DNA"/>
</dbReference>
<accession>A0ABR1Z5Z5</accession>
<feature type="compositionally biased region" description="Polar residues" evidence="1">
    <location>
        <begin position="1"/>
        <end position="10"/>
    </location>
</feature>
<reference evidence="2 3" key="1">
    <citation type="journal article" date="2024" name="G3 (Bethesda)">
        <title>Genome assembly of Hibiscus sabdariffa L. provides insights into metabolisms of medicinal natural products.</title>
        <authorList>
            <person name="Kim T."/>
        </authorList>
    </citation>
    <scope>NUCLEOTIDE SEQUENCE [LARGE SCALE GENOMIC DNA]</scope>
    <source>
        <strain evidence="2">TK-2024</strain>
        <tissue evidence="2">Old leaves</tissue>
    </source>
</reference>
<evidence type="ECO:0000313" key="3">
    <source>
        <dbReference type="Proteomes" id="UP001472677"/>
    </source>
</evidence>
<organism evidence="2 3">
    <name type="scientific">Hibiscus sabdariffa</name>
    <name type="common">roselle</name>
    <dbReference type="NCBI Taxonomy" id="183260"/>
    <lineage>
        <taxon>Eukaryota</taxon>
        <taxon>Viridiplantae</taxon>
        <taxon>Streptophyta</taxon>
        <taxon>Embryophyta</taxon>
        <taxon>Tracheophyta</taxon>
        <taxon>Spermatophyta</taxon>
        <taxon>Magnoliopsida</taxon>
        <taxon>eudicotyledons</taxon>
        <taxon>Gunneridae</taxon>
        <taxon>Pentapetalae</taxon>
        <taxon>rosids</taxon>
        <taxon>malvids</taxon>
        <taxon>Malvales</taxon>
        <taxon>Malvaceae</taxon>
        <taxon>Malvoideae</taxon>
        <taxon>Hibiscus</taxon>
    </lineage>
</organism>
<evidence type="ECO:0000256" key="1">
    <source>
        <dbReference type="SAM" id="MobiDB-lite"/>
    </source>
</evidence>